<feature type="compositionally biased region" description="Polar residues" evidence="1">
    <location>
        <begin position="1"/>
        <end position="15"/>
    </location>
</feature>
<dbReference type="PANTHER" id="PTHR40547:SF1">
    <property type="entry name" value="SLL0298 PROTEIN"/>
    <property type="match status" value="1"/>
</dbReference>
<feature type="transmembrane region" description="Helical" evidence="2">
    <location>
        <begin position="84"/>
        <end position="112"/>
    </location>
</feature>
<proteinExistence type="predicted"/>
<protein>
    <recommendedName>
        <fullName evidence="3">DUF2062 domain-containing protein</fullName>
    </recommendedName>
</protein>
<name>A0A1M6BUF7_9BACT</name>
<dbReference type="Proteomes" id="UP000183994">
    <property type="component" value="Unassembled WGS sequence"/>
</dbReference>
<dbReference type="OrthoDB" id="9794343at2"/>
<organism evidence="4 5">
    <name type="scientific">Desulfatibacillum alkenivorans DSM 16219</name>
    <dbReference type="NCBI Taxonomy" id="1121393"/>
    <lineage>
        <taxon>Bacteria</taxon>
        <taxon>Pseudomonadati</taxon>
        <taxon>Thermodesulfobacteriota</taxon>
        <taxon>Desulfobacteria</taxon>
        <taxon>Desulfobacterales</taxon>
        <taxon>Desulfatibacillaceae</taxon>
        <taxon>Desulfatibacillum</taxon>
    </lineage>
</organism>
<evidence type="ECO:0000256" key="2">
    <source>
        <dbReference type="SAM" id="Phobius"/>
    </source>
</evidence>
<dbReference type="InterPro" id="IPR018639">
    <property type="entry name" value="DUF2062"/>
</dbReference>
<evidence type="ECO:0000259" key="3">
    <source>
        <dbReference type="Pfam" id="PF09835"/>
    </source>
</evidence>
<gene>
    <name evidence="4" type="ORF">SAMN02745216_00071</name>
</gene>
<feature type="transmembrane region" description="Helical" evidence="2">
    <location>
        <begin position="119"/>
        <end position="139"/>
    </location>
</feature>
<accession>A0A1M6BUF7</accession>
<evidence type="ECO:0000256" key="1">
    <source>
        <dbReference type="SAM" id="MobiDB-lite"/>
    </source>
</evidence>
<feature type="domain" description="DUF2062" evidence="3">
    <location>
        <begin position="66"/>
        <end position="207"/>
    </location>
</feature>
<keyword evidence="5" id="KW-1185">Reference proteome</keyword>
<keyword evidence="2" id="KW-0472">Membrane</keyword>
<feature type="transmembrane region" description="Helical" evidence="2">
    <location>
        <begin position="175"/>
        <end position="198"/>
    </location>
</feature>
<keyword evidence="2" id="KW-1133">Transmembrane helix</keyword>
<evidence type="ECO:0000313" key="4">
    <source>
        <dbReference type="EMBL" id="SHI52233.1"/>
    </source>
</evidence>
<dbReference type="Pfam" id="PF09835">
    <property type="entry name" value="DUF2062"/>
    <property type="match status" value="1"/>
</dbReference>
<dbReference type="STRING" id="1121393.SAMN02745216_00071"/>
<evidence type="ECO:0000313" key="5">
    <source>
        <dbReference type="Proteomes" id="UP000183994"/>
    </source>
</evidence>
<dbReference type="AlphaFoldDB" id="A0A1M6BUF7"/>
<dbReference type="PANTHER" id="PTHR40547">
    <property type="entry name" value="SLL0298 PROTEIN"/>
    <property type="match status" value="1"/>
</dbReference>
<sequence>MVGTNFDMTESTTQNPEKKCSAPAGRDPSSPEDFSSGEDDCGLSDHDIEQDFYKHYLPKSAGLKGFLKRAFHRFLAIRGTPRELALGLALGVFVGMSPYMGVHTAVAVLFAAIFKWSKISAAVGVQISNFGTAPFVYWFTYHVGKFFYTARVPFQLPSEFSFHGFMEMLKQTPEMLWILTIGGVVAGIPLAFITYWIAFKAVTKYREDIKEKIAAHKRKLLRKARRKR</sequence>
<dbReference type="EMBL" id="FQZU01000001">
    <property type="protein sequence ID" value="SHI52233.1"/>
    <property type="molecule type" value="Genomic_DNA"/>
</dbReference>
<feature type="region of interest" description="Disordered" evidence="1">
    <location>
        <begin position="1"/>
        <end position="40"/>
    </location>
</feature>
<keyword evidence="2" id="KW-0812">Transmembrane</keyword>
<reference evidence="5" key="1">
    <citation type="submission" date="2016-11" db="EMBL/GenBank/DDBJ databases">
        <authorList>
            <person name="Varghese N."/>
            <person name="Submissions S."/>
        </authorList>
    </citation>
    <scope>NUCLEOTIDE SEQUENCE [LARGE SCALE GENOMIC DNA]</scope>
    <source>
        <strain evidence="5">DSM 16219</strain>
    </source>
</reference>